<dbReference type="AlphaFoldDB" id="A0A3R9Y9M1"/>
<evidence type="ECO:0000313" key="1">
    <source>
        <dbReference type="EMBL" id="RST86317.1"/>
    </source>
</evidence>
<dbReference type="EMBL" id="RWKW01000036">
    <property type="protein sequence ID" value="RST86317.1"/>
    <property type="molecule type" value="Genomic_DNA"/>
</dbReference>
<dbReference type="InterPro" id="IPR009560">
    <property type="entry name" value="DUF1176"/>
</dbReference>
<keyword evidence="2" id="KW-1185">Reference proteome</keyword>
<protein>
    <submittedName>
        <fullName evidence="1">DUF1176 domain-containing protein</fullName>
    </submittedName>
</protein>
<comment type="caution">
    <text evidence="1">The sequence shown here is derived from an EMBL/GenBank/DDBJ whole genome shotgun (WGS) entry which is preliminary data.</text>
</comment>
<dbReference type="OrthoDB" id="7863791at2"/>
<proteinExistence type="predicted"/>
<dbReference type="Pfam" id="PF06674">
    <property type="entry name" value="DUF1176"/>
    <property type="match status" value="1"/>
</dbReference>
<name>A0A3R9Y9M1_9HYPH</name>
<dbReference type="Proteomes" id="UP000278398">
    <property type="component" value="Unassembled WGS sequence"/>
</dbReference>
<reference evidence="1 2" key="1">
    <citation type="submission" date="2018-12" db="EMBL/GenBank/DDBJ databases">
        <title>Mesorhizobium carbonis sp. nov., isolated from coal mine water.</title>
        <authorList>
            <person name="Xin W."/>
            <person name="Xu Z."/>
            <person name="Xiang F."/>
            <person name="Zhang J."/>
            <person name="Xi L."/>
            <person name="Liu J."/>
        </authorList>
    </citation>
    <scope>NUCLEOTIDE SEQUENCE [LARGE SCALE GENOMIC DNA]</scope>
    <source>
        <strain evidence="1 2">B2.3</strain>
    </source>
</reference>
<organism evidence="1 2">
    <name type="scientific">Aquibium carbonis</name>
    <dbReference type="NCBI Taxonomy" id="2495581"/>
    <lineage>
        <taxon>Bacteria</taxon>
        <taxon>Pseudomonadati</taxon>
        <taxon>Pseudomonadota</taxon>
        <taxon>Alphaproteobacteria</taxon>
        <taxon>Hyphomicrobiales</taxon>
        <taxon>Phyllobacteriaceae</taxon>
        <taxon>Aquibium</taxon>
    </lineage>
</organism>
<sequence>MHAEYPRPDTRRFVMRRMGLAAVLLAGTVSLAHPVFAEDEPGPEASADAASEAAAQPDLLARARSLYEASRGEECNGLPFDEPPAPDVHTIEFRPGYAGEDDPLEQATLIRFFCRAGAYNEIHVYYLSTQLDGLRELSFAEPELDIRHEDDDSEKPVEEMRIIGFTTRALLVNSDYVAEDFTITSDAKWRGLGDASSTGLWLFRDGNFTLVRYEVDATYDGEINPQVVLDYFTAP</sequence>
<gene>
    <name evidence="1" type="ORF">EJC49_11125</name>
</gene>
<evidence type="ECO:0000313" key="2">
    <source>
        <dbReference type="Proteomes" id="UP000278398"/>
    </source>
</evidence>
<accession>A0A3R9Y9M1</accession>